<dbReference type="PANTHER" id="PTHR21193:SF3">
    <property type="entry name" value="OXIDOREDUCTASE-LIKE DOMAIN-CONTAINING PROTEIN 1"/>
    <property type="match status" value="1"/>
</dbReference>
<keyword evidence="4" id="KW-1185">Reference proteome</keyword>
<evidence type="ECO:0000313" key="4">
    <source>
        <dbReference type="Proteomes" id="UP001283341"/>
    </source>
</evidence>
<dbReference type="InterPro" id="IPR019180">
    <property type="entry name" value="Oxidoreductase-like_N"/>
</dbReference>
<evidence type="ECO:0000313" key="3">
    <source>
        <dbReference type="EMBL" id="KAK3316544.1"/>
    </source>
</evidence>
<accession>A0AAE0I1G8</accession>
<name>A0AAE0I1G8_9PEZI</name>
<sequence length="392" mass="41272">MRRSIFGAAARPAARSLTGNSLGRRAFATPPTKDTSPPSPIDPSKEQAHPIGPFYESILRTPQPIPERKPEVPPKTATVEPAEPPKPAAAPTPAPIKKKEAEPAAAPKQAAAPTPAPIKKEAEPTAAPPKQTSSTPSTPSPRQEAATPAAAPAKRTRNNTTRKAKSVTPTSSDTTTSTTSIVEPPEPLEPSSPPSISTSLTSEDRTNISNDNDPQSRARVVFGSRLVGPAERAERLAAIRTQSRLIAGVLVPPKPEEPDNCCMSGCVNCVWDRFRDDMEEWAAKSGEAERRLRAQEMGGGGQMAAVEASMQAQNLSVHELDSGGGGGGGAGAGAGAVSMDDDGGGSFSSGVIEAKDFWDEELYKNVPVGIREFMKQEKRLKEKHLREGSMGG</sequence>
<feature type="domain" description="Oxidoreductase-like" evidence="2">
    <location>
        <begin position="246"/>
        <end position="289"/>
    </location>
</feature>
<gene>
    <name evidence="3" type="ORF">B0H66DRAFT_561540</name>
</gene>
<proteinExistence type="predicted"/>
<evidence type="ECO:0000256" key="1">
    <source>
        <dbReference type="SAM" id="MobiDB-lite"/>
    </source>
</evidence>
<evidence type="ECO:0000259" key="2">
    <source>
        <dbReference type="Pfam" id="PF09791"/>
    </source>
</evidence>
<reference evidence="3" key="1">
    <citation type="journal article" date="2023" name="Mol. Phylogenet. Evol.">
        <title>Genome-scale phylogeny and comparative genomics of the fungal order Sordariales.</title>
        <authorList>
            <person name="Hensen N."/>
            <person name="Bonometti L."/>
            <person name="Westerberg I."/>
            <person name="Brannstrom I.O."/>
            <person name="Guillou S."/>
            <person name="Cros-Aarteil S."/>
            <person name="Calhoun S."/>
            <person name="Haridas S."/>
            <person name="Kuo A."/>
            <person name="Mondo S."/>
            <person name="Pangilinan J."/>
            <person name="Riley R."/>
            <person name="LaButti K."/>
            <person name="Andreopoulos B."/>
            <person name="Lipzen A."/>
            <person name="Chen C."/>
            <person name="Yan M."/>
            <person name="Daum C."/>
            <person name="Ng V."/>
            <person name="Clum A."/>
            <person name="Steindorff A."/>
            <person name="Ohm R.A."/>
            <person name="Martin F."/>
            <person name="Silar P."/>
            <person name="Natvig D.O."/>
            <person name="Lalanne C."/>
            <person name="Gautier V."/>
            <person name="Ament-Velasquez S.L."/>
            <person name="Kruys A."/>
            <person name="Hutchinson M.I."/>
            <person name="Powell A.J."/>
            <person name="Barry K."/>
            <person name="Miller A.N."/>
            <person name="Grigoriev I.V."/>
            <person name="Debuchy R."/>
            <person name="Gladieux P."/>
            <person name="Hiltunen Thoren M."/>
            <person name="Johannesson H."/>
        </authorList>
    </citation>
    <scope>NUCLEOTIDE SEQUENCE</scope>
    <source>
        <strain evidence="3">CBS 118394</strain>
    </source>
</reference>
<dbReference type="Pfam" id="PF09791">
    <property type="entry name" value="Oxidored-like"/>
    <property type="match status" value="1"/>
</dbReference>
<protein>
    <submittedName>
        <fullName evidence="3">Oxidoreductase-like protein</fullName>
    </submittedName>
</protein>
<organism evidence="3 4">
    <name type="scientific">Apodospora peruviana</name>
    <dbReference type="NCBI Taxonomy" id="516989"/>
    <lineage>
        <taxon>Eukaryota</taxon>
        <taxon>Fungi</taxon>
        <taxon>Dikarya</taxon>
        <taxon>Ascomycota</taxon>
        <taxon>Pezizomycotina</taxon>
        <taxon>Sordariomycetes</taxon>
        <taxon>Sordariomycetidae</taxon>
        <taxon>Sordariales</taxon>
        <taxon>Lasiosphaeriaceae</taxon>
        <taxon>Apodospora</taxon>
    </lineage>
</organism>
<dbReference type="Proteomes" id="UP001283341">
    <property type="component" value="Unassembled WGS sequence"/>
</dbReference>
<dbReference type="AlphaFoldDB" id="A0AAE0I1G8"/>
<feature type="region of interest" description="Disordered" evidence="1">
    <location>
        <begin position="1"/>
        <end position="216"/>
    </location>
</feature>
<dbReference type="PANTHER" id="PTHR21193">
    <property type="entry name" value="OXIDOREDUCTASE-LIKE DOMAIN-CONTAINING PROTEIN 1"/>
    <property type="match status" value="1"/>
</dbReference>
<feature type="compositionally biased region" description="Low complexity" evidence="1">
    <location>
        <begin position="166"/>
        <end position="180"/>
    </location>
</feature>
<feature type="compositionally biased region" description="Low complexity" evidence="1">
    <location>
        <begin position="103"/>
        <end position="113"/>
    </location>
</feature>
<reference evidence="3" key="2">
    <citation type="submission" date="2023-06" db="EMBL/GenBank/DDBJ databases">
        <authorList>
            <consortium name="Lawrence Berkeley National Laboratory"/>
            <person name="Haridas S."/>
            <person name="Hensen N."/>
            <person name="Bonometti L."/>
            <person name="Westerberg I."/>
            <person name="Brannstrom I.O."/>
            <person name="Guillou S."/>
            <person name="Cros-Aarteil S."/>
            <person name="Calhoun S."/>
            <person name="Kuo A."/>
            <person name="Mondo S."/>
            <person name="Pangilinan J."/>
            <person name="Riley R."/>
            <person name="Labutti K."/>
            <person name="Andreopoulos B."/>
            <person name="Lipzen A."/>
            <person name="Chen C."/>
            <person name="Yanf M."/>
            <person name="Daum C."/>
            <person name="Ng V."/>
            <person name="Clum A."/>
            <person name="Steindorff A."/>
            <person name="Ohm R."/>
            <person name="Martin F."/>
            <person name="Silar P."/>
            <person name="Natvig D."/>
            <person name="Lalanne C."/>
            <person name="Gautier V."/>
            <person name="Ament-Velasquez S.L."/>
            <person name="Kruys A."/>
            <person name="Hutchinson M.I."/>
            <person name="Powell A.J."/>
            <person name="Barry K."/>
            <person name="Miller A.N."/>
            <person name="Grigoriev I.V."/>
            <person name="Debuchy R."/>
            <person name="Gladieux P."/>
            <person name="Thoren M.H."/>
            <person name="Johannesson H."/>
        </authorList>
    </citation>
    <scope>NUCLEOTIDE SEQUENCE</scope>
    <source>
        <strain evidence="3">CBS 118394</strain>
    </source>
</reference>
<feature type="compositionally biased region" description="Basic residues" evidence="1">
    <location>
        <begin position="154"/>
        <end position="165"/>
    </location>
</feature>
<dbReference type="InterPro" id="IPR039251">
    <property type="entry name" value="OXLD1"/>
</dbReference>
<feature type="compositionally biased region" description="Pro residues" evidence="1">
    <location>
        <begin position="82"/>
        <end position="94"/>
    </location>
</feature>
<feature type="compositionally biased region" description="Low complexity" evidence="1">
    <location>
        <begin position="124"/>
        <end position="153"/>
    </location>
</feature>
<dbReference type="EMBL" id="JAUEDM010000005">
    <property type="protein sequence ID" value="KAK3316544.1"/>
    <property type="molecule type" value="Genomic_DNA"/>
</dbReference>
<dbReference type="GO" id="GO:0005739">
    <property type="term" value="C:mitochondrion"/>
    <property type="evidence" value="ECO:0007669"/>
    <property type="project" value="TreeGrafter"/>
</dbReference>
<comment type="caution">
    <text evidence="3">The sequence shown here is derived from an EMBL/GenBank/DDBJ whole genome shotgun (WGS) entry which is preliminary data.</text>
</comment>
<feature type="compositionally biased region" description="Pro residues" evidence="1">
    <location>
        <begin position="184"/>
        <end position="193"/>
    </location>
</feature>